<protein>
    <submittedName>
        <fullName evidence="2">Uncharacterized protein</fullName>
    </submittedName>
</protein>
<feature type="transmembrane region" description="Helical" evidence="1">
    <location>
        <begin position="6"/>
        <end position="31"/>
    </location>
</feature>
<evidence type="ECO:0000256" key="1">
    <source>
        <dbReference type="SAM" id="Phobius"/>
    </source>
</evidence>
<dbReference type="Proteomes" id="UP000323221">
    <property type="component" value="Unassembled WGS sequence"/>
</dbReference>
<proteinExistence type="predicted"/>
<dbReference type="EMBL" id="VOIR01000011">
    <property type="protein sequence ID" value="KAA6436378.1"/>
    <property type="molecule type" value="Genomic_DNA"/>
</dbReference>
<gene>
    <name evidence="2" type="ORF">FQ330_02940</name>
</gene>
<comment type="caution">
    <text evidence="2">The sequence shown here is derived from an EMBL/GenBank/DDBJ whole genome shotgun (WGS) entry which is preliminary data.</text>
</comment>
<name>A0A5M8QMA0_9MICO</name>
<keyword evidence="3" id="KW-1185">Reference proteome</keyword>
<evidence type="ECO:0000313" key="2">
    <source>
        <dbReference type="EMBL" id="KAA6436378.1"/>
    </source>
</evidence>
<evidence type="ECO:0000313" key="3">
    <source>
        <dbReference type="Proteomes" id="UP000323221"/>
    </source>
</evidence>
<keyword evidence="1" id="KW-0472">Membrane</keyword>
<keyword evidence="1" id="KW-0812">Transmembrane</keyword>
<feature type="transmembrane region" description="Helical" evidence="1">
    <location>
        <begin position="43"/>
        <end position="67"/>
    </location>
</feature>
<keyword evidence="1" id="KW-1133">Transmembrane helix</keyword>
<sequence>MSLMTFTPLAVLSIIAGVLLLVVGALLLVRGSRRRDDSSSRPLLAFGVTALVLGTSLTVPALLWLVMGLVVTT</sequence>
<organism evidence="2 3">
    <name type="scientific">Agrococcus sediminis</name>
    <dbReference type="NCBI Taxonomy" id="2599924"/>
    <lineage>
        <taxon>Bacteria</taxon>
        <taxon>Bacillati</taxon>
        <taxon>Actinomycetota</taxon>
        <taxon>Actinomycetes</taxon>
        <taxon>Micrococcales</taxon>
        <taxon>Microbacteriaceae</taxon>
        <taxon>Agrococcus</taxon>
    </lineage>
</organism>
<dbReference type="RefSeq" id="WP_128189821.1">
    <property type="nucleotide sequence ID" value="NZ_JBFBFL010000005.1"/>
</dbReference>
<dbReference type="AlphaFoldDB" id="A0A5M8QMA0"/>
<accession>A0A5M8QMA0</accession>
<reference evidence="2 3" key="1">
    <citation type="submission" date="2019-08" db="EMBL/GenBank/DDBJ databases">
        <title>Agrococcus lahaulensis sp. nov., isolated from a cold desert of the Indian Himalayas.</title>
        <authorList>
            <person name="Qu J.H."/>
        </authorList>
    </citation>
    <scope>NUCLEOTIDE SEQUENCE [LARGE SCALE GENOMIC DNA]</scope>
    <source>
        <strain evidence="2 3">NS18</strain>
    </source>
</reference>